<protein>
    <submittedName>
        <fullName evidence="2">Uncharacterized protein</fullName>
    </submittedName>
</protein>
<feature type="compositionally biased region" description="Basic residues" evidence="1">
    <location>
        <begin position="60"/>
        <end position="71"/>
    </location>
</feature>
<feature type="compositionally biased region" description="Polar residues" evidence="1">
    <location>
        <begin position="1"/>
        <end position="16"/>
    </location>
</feature>
<reference evidence="2 3" key="1">
    <citation type="submission" date="2018-04" db="EMBL/GenBank/DDBJ databases">
        <title>WGS assembly of Panicum hallii var. hallii HAL2.</title>
        <authorList>
            <person name="Lovell J."/>
            <person name="Jenkins J."/>
            <person name="Lowry D."/>
            <person name="Mamidi S."/>
            <person name="Sreedasyam A."/>
            <person name="Weng X."/>
            <person name="Barry K."/>
            <person name="Bonette J."/>
            <person name="Campitelli B."/>
            <person name="Daum C."/>
            <person name="Gordon S."/>
            <person name="Gould B."/>
            <person name="Lipzen A."/>
            <person name="MacQueen A."/>
            <person name="Palacio-Mejia J."/>
            <person name="Plott C."/>
            <person name="Shakirov E."/>
            <person name="Shu S."/>
            <person name="Yoshinaga Y."/>
            <person name="Zane M."/>
            <person name="Rokhsar D."/>
            <person name="Grimwood J."/>
            <person name="Schmutz J."/>
            <person name="Juenger T."/>
        </authorList>
    </citation>
    <scope>NUCLEOTIDE SEQUENCE [LARGE SCALE GENOMIC DNA]</scope>
    <source>
        <strain evidence="3">cv. HAL2</strain>
    </source>
</reference>
<dbReference type="Proteomes" id="UP000244336">
    <property type="component" value="Chromosome 4"/>
</dbReference>
<name>A0A2T7E176_9POAL</name>
<evidence type="ECO:0000313" key="3">
    <source>
        <dbReference type="Proteomes" id="UP000244336"/>
    </source>
</evidence>
<keyword evidence="3" id="KW-1185">Reference proteome</keyword>
<evidence type="ECO:0000256" key="1">
    <source>
        <dbReference type="SAM" id="MobiDB-lite"/>
    </source>
</evidence>
<accession>A0A2T7E176</accession>
<sequence>MRAKTQKSLSNRSLITPPTDEATLFPPPTLTRRSSFAELSSGDDANGRPSSTSMELSPRRPQRFPRARSSKCKAGWDWWRPMLEAMTLMLMSSILEQCPTNKHLQRLQGLPHPEDRKQEQN</sequence>
<evidence type="ECO:0000313" key="2">
    <source>
        <dbReference type="EMBL" id="PUZ61574.1"/>
    </source>
</evidence>
<proteinExistence type="predicted"/>
<organism evidence="2 3">
    <name type="scientific">Panicum hallii var. hallii</name>
    <dbReference type="NCBI Taxonomy" id="1504633"/>
    <lineage>
        <taxon>Eukaryota</taxon>
        <taxon>Viridiplantae</taxon>
        <taxon>Streptophyta</taxon>
        <taxon>Embryophyta</taxon>
        <taxon>Tracheophyta</taxon>
        <taxon>Spermatophyta</taxon>
        <taxon>Magnoliopsida</taxon>
        <taxon>Liliopsida</taxon>
        <taxon>Poales</taxon>
        <taxon>Poaceae</taxon>
        <taxon>PACMAD clade</taxon>
        <taxon>Panicoideae</taxon>
        <taxon>Panicodae</taxon>
        <taxon>Paniceae</taxon>
        <taxon>Panicinae</taxon>
        <taxon>Panicum</taxon>
        <taxon>Panicum sect. Panicum</taxon>
    </lineage>
</organism>
<gene>
    <name evidence="2" type="ORF">GQ55_4G287200</name>
</gene>
<feature type="region of interest" description="Disordered" evidence="1">
    <location>
        <begin position="1"/>
        <end position="72"/>
    </location>
</feature>
<dbReference type="OrthoDB" id="10552816at2759"/>
<dbReference type="Gramene" id="PUZ61574">
    <property type="protein sequence ID" value="PUZ61574"/>
    <property type="gene ID" value="GQ55_4G287200"/>
</dbReference>
<dbReference type="EMBL" id="CM009752">
    <property type="protein sequence ID" value="PUZ61574.1"/>
    <property type="molecule type" value="Genomic_DNA"/>
</dbReference>
<dbReference type="AlphaFoldDB" id="A0A2T7E176"/>